<evidence type="ECO:0000256" key="1">
    <source>
        <dbReference type="SAM" id="MobiDB-lite"/>
    </source>
</evidence>
<dbReference type="SUPFAM" id="SSF82171">
    <property type="entry name" value="DPP6 N-terminal domain-like"/>
    <property type="match status" value="1"/>
</dbReference>
<keyword evidence="5" id="KW-1185">Reference proteome</keyword>
<evidence type="ECO:0000313" key="5">
    <source>
        <dbReference type="Proteomes" id="UP000307808"/>
    </source>
</evidence>
<dbReference type="Pfam" id="PF25976">
    <property type="entry name" value="LpqB_N"/>
    <property type="match status" value="1"/>
</dbReference>
<dbReference type="InterPro" id="IPR059026">
    <property type="entry name" value="LpqB_N"/>
</dbReference>
<protein>
    <recommendedName>
        <fullName evidence="3">GerMN domain-containing protein</fullName>
    </recommendedName>
</protein>
<feature type="chain" id="PRO_5020191096" description="GerMN domain-containing protein" evidence="2">
    <location>
        <begin position="29"/>
        <end position="583"/>
    </location>
</feature>
<dbReference type="SMART" id="SM00909">
    <property type="entry name" value="Germane"/>
    <property type="match status" value="1"/>
</dbReference>
<dbReference type="PROSITE" id="PS51257">
    <property type="entry name" value="PROKAR_LIPOPROTEIN"/>
    <property type="match status" value="1"/>
</dbReference>
<feature type="region of interest" description="Disordered" evidence="1">
    <location>
        <begin position="41"/>
        <end position="60"/>
    </location>
</feature>
<dbReference type="InterPro" id="IPR019606">
    <property type="entry name" value="GerMN"/>
</dbReference>
<keyword evidence="2" id="KW-0732">Signal</keyword>
<organism evidence="4 5">
    <name type="scientific">Nocardioides jishulii</name>
    <dbReference type="NCBI Taxonomy" id="2575440"/>
    <lineage>
        <taxon>Bacteria</taxon>
        <taxon>Bacillati</taxon>
        <taxon>Actinomycetota</taxon>
        <taxon>Actinomycetes</taxon>
        <taxon>Propionibacteriales</taxon>
        <taxon>Nocardioidaceae</taxon>
        <taxon>Nocardioides</taxon>
    </lineage>
</organism>
<name>A0A4V5TJT2_9ACTN</name>
<evidence type="ECO:0000259" key="3">
    <source>
        <dbReference type="SMART" id="SM00909"/>
    </source>
</evidence>
<evidence type="ECO:0000313" key="4">
    <source>
        <dbReference type="EMBL" id="TKI60863.1"/>
    </source>
</evidence>
<dbReference type="OrthoDB" id="3226781at2"/>
<dbReference type="Pfam" id="PF10647">
    <property type="entry name" value="Gmad1"/>
    <property type="match status" value="1"/>
</dbReference>
<dbReference type="RefSeq" id="WP_137067169.1">
    <property type="nucleotide sequence ID" value="NZ_CP040748.1"/>
</dbReference>
<sequence length="583" mass="62455">MTRPYARSRRRFAALLTVLALGVLTACVQMPTEGPLVRVDPQAADEDEGGGFYDPRPPADGADPEEIVLGFLEAMKATPVTTSVASEFLTERAQRTWSPEKGTITYSDFGPAVGFARVRVPLVEAHRYDRRGAWEHRLPDEDATLTFPMAIEGEEWRIDAAPDALVVPESWFDDGFQSASLHFFDPTGTILVPEPVRVPSGDQMATALVRGLLEGAPDRAVSRSAFPAGRLAMNSVPIDDDGVADVVIEDVDGTVDTTSAEEMLAQLTWTLRQVPDVDKVRLTIDDRPVTMADGAREVSVQSSLAFSPLGRDTNRDLFALVDGRLVRGDFENFSTTAGPLGSGLGVRSVGVSLDGTRAVGVTRDGRSAVAAALEKGAPDETFVEGASDLLRPVFDFAGRVWLVDRTPSGARVWVKSGDGDPVEVEVPGVTGEDVTLFLVSRDSSRLVAVIRGPDRDRVVVSRVSHSPDGGRPRLTRARTVTRSAEAARRVTDIAWRSPVTLALLGSVTPDLAQVRLLPVDGSPGERGASAATRVRGEARRLVCSPVEGDGTYVVTGDQILDLAKPSRDLPEPGDGPSWFGFVG</sequence>
<dbReference type="AlphaFoldDB" id="A0A4V5TJT2"/>
<comment type="caution">
    <text evidence="4">The sequence shown here is derived from an EMBL/GenBank/DDBJ whole genome shotgun (WGS) entry which is preliminary data.</text>
</comment>
<dbReference type="Proteomes" id="UP000307808">
    <property type="component" value="Unassembled WGS sequence"/>
</dbReference>
<evidence type="ECO:0000256" key="2">
    <source>
        <dbReference type="SAM" id="SignalP"/>
    </source>
</evidence>
<feature type="signal peptide" evidence="2">
    <location>
        <begin position="1"/>
        <end position="28"/>
    </location>
</feature>
<accession>A0A4V5TJT2</accession>
<dbReference type="EMBL" id="SZPY01000004">
    <property type="protein sequence ID" value="TKI60863.1"/>
    <property type="molecule type" value="Genomic_DNA"/>
</dbReference>
<dbReference type="InterPro" id="IPR018910">
    <property type="entry name" value="LpqB_C"/>
</dbReference>
<reference evidence="4 5" key="1">
    <citation type="submission" date="2019-04" db="EMBL/GenBank/DDBJ databases">
        <authorList>
            <person name="Dong K."/>
        </authorList>
    </citation>
    <scope>NUCLEOTIDE SEQUENCE [LARGE SCALE GENOMIC DNA]</scope>
    <source>
        <strain evidence="5">dk3543</strain>
    </source>
</reference>
<feature type="domain" description="GerMN" evidence="3">
    <location>
        <begin position="205"/>
        <end position="293"/>
    </location>
</feature>
<proteinExistence type="predicted"/>
<dbReference type="Pfam" id="PF10646">
    <property type="entry name" value="Germane"/>
    <property type="match status" value="1"/>
</dbReference>
<gene>
    <name evidence="4" type="ORF">FC770_15295</name>
</gene>